<accession>A0A5S5DXL5</accession>
<organism evidence="1 2">
    <name type="scientific">Tenacibaculum adriaticum</name>
    <dbReference type="NCBI Taxonomy" id="413713"/>
    <lineage>
        <taxon>Bacteria</taxon>
        <taxon>Pseudomonadati</taxon>
        <taxon>Bacteroidota</taxon>
        <taxon>Flavobacteriia</taxon>
        <taxon>Flavobacteriales</taxon>
        <taxon>Flavobacteriaceae</taxon>
        <taxon>Tenacibaculum</taxon>
    </lineage>
</organism>
<reference evidence="1 2" key="1">
    <citation type="submission" date="2019-07" db="EMBL/GenBank/DDBJ databases">
        <title>Genomic Encyclopedia of Type Strains, Phase IV (KMG-IV): sequencing the most valuable type-strain genomes for metagenomic binning, comparative biology and taxonomic classification.</title>
        <authorList>
            <person name="Goeker M."/>
        </authorList>
    </citation>
    <scope>NUCLEOTIDE SEQUENCE [LARGE SCALE GENOMIC DNA]</scope>
    <source>
        <strain evidence="1 2">DSM 18961</strain>
    </source>
</reference>
<dbReference type="InterPro" id="IPR018673">
    <property type="entry name" value="DUF2141"/>
</dbReference>
<evidence type="ECO:0000313" key="1">
    <source>
        <dbReference type="EMBL" id="TYP99349.1"/>
    </source>
</evidence>
<sequence length="138" mass="15404">MKIVLTLVAWGIMMLTNITSIGGRNITVTVVNATSNQGKINFALYTKEGFRKKPMLSKSAIIENGKSKVVFENVEEGEYAIVCYHDKNNNGRMDFEANGMPLEDYGASNNKLNPFGPPTYESAKFEILDKDVSLEIRF</sequence>
<dbReference type="Pfam" id="PF09912">
    <property type="entry name" value="DUF2141"/>
    <property type="match status" value="1"/>
</dbReference>
<dbReference type="OrthoDB" id="9788332at2"/>
<gene>
    <name evidence="1" type="ORF">C7447_102671</name>
</gene>
<dbReference type="RefSeq" id="WP_148870104.1">
    <property type="nucleotide sequence ID" value="NZ_VNIA01000002.1"/>
</dbReference>
<dbReference type="AlphaFoldDB" id="A0A5S5DXL5"/>
<dbReference type="EMBL" id="VNIA01000002">
    <property type="protein sequence ID" value="TYP99349.1"/>
    <property type="molecule type" value="Genomic_DNA"/>
</dbReference>
<comment type="caution">
    <text evidence="1">The sequence shown here is derived from an EMBL/GenBank/DDBJ whole genome shotgun (WGS) entry which is preliminary data.</text>
</comment>
<name>A0A5S5DXL5_9FLAO</name>
<protein>
    <submittedName>
        <fullName evidence="1">Uncharacterized protein (DUF2141 family)</fullName>
    </submittedName>
</protein>
<dbReference type="Proteomes" id="UP000323136">
    <property type="component" value="Unassembled WGS sequence"/>
</dbReference>
<evidence type="ECO:0000313" key="2">
    <source>
        <dbReference type="Proteomes" id="UP000323136"/>
    </source>
</evidence>
<proteinExistence type="predicted"/>
<keyword evidence="2" id="KW-1185">Reference proteome</keyword>